<sequence>MVYPLTRRQVVTLASLSIGLAPLKALAMHLGLIGAGSNIQKHISVTDHFPTQSPELAREMVTVSHFSLQRVQELVGAQPSLARAAWDWGFGDWEDALGAASHTGNRAIAEYLIANGARPTLFSAAMLGELEVVRAHIAAYPEAVNIPGPHSITLLAHAKSGGPQAKAVLEFLSSLGTAKIDALVPISPEEIASIIGSYPIGVGASEFVDVSLEDNRFLNTKELTWTRRGTTGRPLYHLGDKVFYPAGAHAVRVRFRSEKDRVEMTVEDSEVLFIALRS</sequence>
<dbReference type="EMBL" id="JACHIP010000012">
    <property type="protein sequence ID" value="MBB5060348.1"/>
    <property type="molecule type" value="Genomic_DNA"/>
</dbReference>
<proteinExistence type="predicted"/>
<dbReference type="InterPro" id="IPR036770">
    <property type="entry name" value="Ankyrin_rpt-contain_sf"/>
</dbReference>
<organism evidence="1 2">
    <name type="scientific">Granulicella aggregans</name>
    <dbReference type="NCBI Taxonomy" id="474949"/>
    <lineage>
        <taxon>Bacteria</taxon>
        <taxon>Pseudomonadati</taxon>
        <taxon>Acidobacteriota</taxon>
        <taxon>Terriglobia</taxon>
        <taxon>Terriglobales</taxon>
        <taxon>Acidobacteriaceae</taxon>
        <taxon>Granulicella</taxon>
    </lineage>
</organism>
<dbReference type="RefSeq" id="WP_221313095.1">
    <property type="nucleotide sequence ID" value="NZ_JACHIP010000012.1"/>
</dbReference>
<dbReference type="AlphaFoldDB" id="A0A7W8E5P4"/>
<protein>
    <recommendedName>
        <fullName evidence="3">Ankyrin repeat protein</fullName>
    </recommendedName>
</protein>
<reference evidence="1 2" key="1">
    <citation type="submission" date="2020-08" db="EMBL/GenBank/DDBJ databases">
        <title>Genomic Encyclopedia of Type Strains, Phase IV (KMG-V): Genome sequencing to study the core and pangenomes of soil and plant-associated prokaryotes.</title>
        <authorList>
            <person name="Whitman W."/>
        </authorList>
    </citation>
    <scope>NUCLEOTIDE SEQUENCE [LARGE SCALE GENOMIC DNA]</scope>
    <source>
        <strain evidence="1 2">M8UP14</strain>
    </source>
</reference>
<accession>A0A7W8E5P4</accession>
<keyword evidence="2" id="KW-1185">Reference proteome</keyword>
<evidence type="ECO:0008006" key="3">
    <source>
        <dbReference type="Google" id="ProtNLM"/>
    </source>
</evidence>
<name>A0A7W8E5P4_9BACT</name>
<evidence type="ECO:0000313" key="1">
    <source>
        <dbReference type="EMBL" id="MBB5060348.1"/>
    </source>
</evidence>
<dbReference type="SUPFAM" id="SSF48403">
    <property type="entry name" value="Ankyrin repeat"/>
    <property type="match status" value="1"/>
</dbReference>
<comment type="caution">
    <text evidence="1">The sequence shown here is derived from an EMBL/GenBank/DDBJ whole genome shotgun (WGS) entry which is preliminary data.</text>
</comment>
<evidence type="ECO:0000313" key="2">
    <source>
        <dbReference type="Proteomes" id="UP000540989"/>
    </source>
</evidence>
<gene>
    <name evidence="1" type="ORF">HDF16_005084</name>
</gene>
<dbReference type="Proteomes" id="UP000540989">
    <property type="component" value="Unassembled WGS sequence"/>
</dbReference>